<proteinExistence type="predicted"/>
<dbReference type="Gene3D" id="3.40.50.1820">
    <property type="entry name" value="alpha/beta hydrolase"/>
    <property type="match status" value="1"/>
</dbReference>
<evidence type="ECO:0000259" key="1">
    <source>
        <dbReference type="Pfam" id="PF00561"/>
    </source>
</evidence>
<keyword evidence="3" id="KW-1185">Reference proteome</keyword>
<dbReference type="PANTHER" id="PTHR43194">
    <property type="entry name" value="HYDROLASE ALPHA/BETA FOLD FAMILY"/>
    <property type="match status" value="1"/>
</dbReference>
<keyword evidence="2" id="KW-0378">Hydrolase</keyword>
<dbReference type="RefSeq" id="WP_350491500.1">
    <property type="nucleotide sequence ID" value="NZ_JBHMAS010000039.1"/>
</dbReference>
<reference evidence="2 3" key="1">
    <citation type="submission" date="2024-09" db="EMBL/GenBank/DDBJ databases">
        <authorList>
            <person name="Sun Q."/>
            <person name="Mori K."/>
        </authorList>
    </citation>
    <scope>NUCLEOTIDE SEQUENCE [LARGE SCALE GENOMIC DNA]</scope>
    <source>
        <strain evidence="2 3">JCM 11411</strain>
    </source>
</reference>
<dbReference type="InterPro" id="IPR029058">
    <property type="entry name" value="AB_hydrolase_fold"/>
</dbReference>
<accession>A0ABV5XHG0</accession>
<dbReference type="PRINTS" id="PR00412">
    <property type="entry name" value="EPOXHYDRLASE"/>
</dbReference>
<evidence type="ECO:0000313" key="2">
    <source>
        <dbReference type="EMBL" id="MFB9781249.1"/>
    </source>
</evidence>
<evidence type="ECO:0000313" key="3">
    <source>
        <dbReference type="Proteomes" id="UP001589587"/>
    </source>
</evidence>
<sequence>MTITTSRTLLPGDGITLTADLWGPEPHNGKGSVVLLHGGGQTRHSWQRTGIRLAEHGWRACAVDARGHGDSEWAADGDYTTEAYARDLVSMVDAIGEAPVLVGASMGGMAALIAQADHPGLSRALVLVDVVPTAEPAGLTKITGFLERGLAGFDTLEDALAAVVAYNPHRRRPPRLDGLRKNLRERDGRWYWHWDPQLLSDRKKTLDTATAREIRARAAARTITVPTLLIRGAQSDIVSAQGARELLELIPGSRHVDVSGAGHMVSGDDNDVLSEGLLGFLSEI</sequence>
<dbReference type="Pfam" id="PF00561">
    <property type="entry name" value="Abhydrolase_1"/>
    <property type="match status" value="1"/>
</dbReference>
<dbReference type="EMBL" id="JBHMAS010000039">
    <property type="protein sequence ID" value="MFB9781249.1"/>
    <property type="molecule type" value="Genomic_DNA"/>
</dbReference>
<dbReference type="PRINTS" id="PR00111">
    <property type="entry name" value="ABHYDROLASE"/>
</dbReference>
<comment type="caution">
    <text evidence="2">The sequence shown here is derived from an EMBL/GenBank/DDBJ whole genome shotgun (WGS) entry which is preliminary data.</text>
</comment>
<dbReference type="InterPro" id="IPR050228">
    <property type="entry name" value="Carboxylesterase_BioH"/>
</dbReference>
<feature type="domain" description="AB hydrolase-1" evidence="1">
    <location>
        <begin position="32"/>
        <end position="266"/>
    </location>
</feature>
<organism evidence="2 3">
    <name type="scientific">Rhodococcus baikonurensis</name>
    <dbReference type="NCBI Taxonomy" id="172041"/>
    <lineage>
        <taxon>Bacteria</taxon>
        <taxon>Bacillati</taxon>
        <taxon>Actinomycetota</taxon>
        <taxon>Actinomycetes</taxon>
        <taxon>Mycobacteriales</taxon>
        <taxon>Nocardiaceae</taxon>
        <taxon>Rhodococcus</taxon>
        <taxon>Rhodococcus erythropolis group</taxon>
    </lineage>
</organism>
<protein>
    <submittedName>
        <fullName evidence="2">Alpha/beta fold hydrolase</fullName>
    </submittedName>
</protein>
<dbReference type="SUPFAM" id="SSF53474">
    <property type="entry name" value="alpha/beta-Hydrolases"/>
    <property type="match status" value="1"/>
</dbReference>
<dbReference type="GO" id="GO:0016787">
    <property type="term" value="F:hydrolase activity"/>
    <property type="evidence" value="ECO:0007669"/>
    <property type="project" value="UniProtKB-KW"/>
</dbReference>
<dbReference type="Proteomes" id="UP001589587">
    <property type="component" value="Unassembled WGS sequence"/>
</dbReference>
<dbReference type="InterPro" id="IPR000639">
    <property type="entry name" value="Epox_hydrolase-like"/>
</dbReference>
<dbReference type="PANTHER" id="PTHR43194:SF2">
    <property type="entry name" value="PEROXISOMAL MEMBRANE PROTEIN LPX1"/>
    <property type="match status" value="1"/>
</dbReference>
<name>A0ABV5XHG0_9NOCA</name>
<dbReference type="InterPro" id="IPR000073">
    <property type="entry name" value="AB_hydrolase_1"/>
</dbReference>
<gene>
    <name evidence="2" type="ORF">ACFFQ6_16260</name>
</gene>